<sequence length="90" mass="10713">MGVHLKYLSEKSCSTYTSSRWRLALQFLAQNFTRHAVNTTRYMYKSNAIHWRVEWLFPNAEPDAVKFVDERIQLVNAKSIFYQSTHRKSL</sequence>
<keyword evidence="3" id="KW-1185">Reference proteome</keyword>
<accession>A0A8S4EXJ0</accession>
<dbReference type="EMBL" id="CAJHNJ030000023">
    <property type="protein sequence ID" value="CAG9120055.1"/>
    <property type="molecule type" value="Genomic_DNA"/>
</dbReference>
<comment type="caution">
    <text evidence="2">The sequence shown here is derived from an EMBL/GenBank/DDBJ whole genome shotgun (WGS) entry which is preliminary data.</text>
</comment>
<protein>
    <submittedName>
        <fullName evidence="2">(diamondback moth) hypothetical protein</fullName>
    </submittedName>
</protein>
<dbReference type="Proteomes" id="UP000653454">
    <property type="component" value="Unassembled WGS sequence"/>
</dbReference>
<proteinExistence type="predicted"/>
<dbReference type="InterPro" id="IPR057721">
    <property type="entry name" value="BCD1_alpha/beta"/>
</dbReference>
<name>A0A8S4EXJ0_PLUXY</name>
<feature type="domain" description="BCD1 alpha/beta" evidence="1">
    <location>
        <begin position="20"/>
        <end position="73"/>
    </location>
</feature>
<reference evidence="2" key="1">
    <citation type="submission" date="2020-11" db="EMBL/GenBank/DDBJ databases">
        <authorList>
            <person name="Whiteford S."/>
        </authorList>
    </citation>
    <scope>NUCLEOTIDE SEQUENCE</scope>
</reference>
<gene>
    <name evidence="2" type="ORF">PLXY2_LOCUS6915</name>
</gene>
<organism evidence="2 3">
    <name type="scientific">Plutella xylostella</name>
    <name type="common">Diamondback moth</name>
    <name type="synonym">Plutella maculipennis</name>
    <dbReference type="NCBI Taxonomy" id="51655"/>
    <lineage>
        <taxon>Eukaryota</taxon>
        <taxon>Metazoa</taxon>
        <taxon>Ecdysozoa</taxon>
        <taxon>Arthropoda</taxon>
        <taxon>Hexapoda</taxon>
        <taxon>Insecta</taxon>
        <taxon>Pterygota</taxon>
        <taxon>Neoptera</taxon>
        <taxon>Endopterygota</taxon>
        <taxon>Lepidoptera</taxon>
        <taxon>Glossata</taxon>
        <taxon>Ditrysia</taxon>
        <taxon>Yponomeutoidea</taxon>
        <taxon>Plutellidae</taxon>
        <taxon>Plutella</taxon>
    </lineage>
</organism>
<evidence type="ECO:0000313" key="2">
    <source>
        <dbReference type="EMBL" id="CAG9120055.1"/>
    </source>
</evidence>
<dbReference type="AlphaFoldDB" id="A0A8S4EXJ0"/>
<dbReference type="Pfam" id="PF25790">
    <property type="entry name" value="BCD1"/>
    <property type="match status" value="1"/>
</dbReference>
<evidence type="ECO:0000313" key="3">
    <source>
        <dbReference type="Proteomes" id="UP000653454"/>
    </source>
</evidence>
<evidence type="ECO:0000259" key="1">
    <source>
        <dbReference type="Pfam" id="PF25790"/>
    </source>
</evidence>